<evidence type="ECO:0000313" key="2">
    <source>
        <dbReference type="EMBL" id="MFC5908095.1"/>
    </source>
</evidence>
<gene>
    <name evidence="2" type="ORF">ACFP3V_12825</name>
</gene>
<dbReference type="Pfam" id="PF01738">
    <property type="entry name" value="DLH"/>
    <property type="match status" value="1"/>
</dbReference>
<accession>A0ABW1G2B2</accession>
<keyword evidence="3" id="KW-1185">Reference proteome</keyword>
<evidence type="ECO:0000259" key="1">
    <source>
        <dbReference type="Pfam" id="PF01738"/>
    </source>
</evidence>
<proteinExistence type="predicted"/>
<dbReference type="PANTHER" id="PTHR46623">
    <property type="entry name" value="CARBOXYMETHYLENEBUTENOLIDASE-RELATED"/>
    <property type="match status" value="1"/>
</dbReference>
<dbReference type="Proteomes" id="UP001596174">
    <property type="component" value="Unassembled WGS sequence"/>
</dbReference>
<dbReference type="InterPro" id="IPR051049">
    <property type="entry name" value="Dienelactone_hydrolase-like"/>
</dbReference>
<dbReference type="InterPro" id="IPR029058">
    <property type="entry name" value="AB_hydrolase_fold"/>
</dbReference>
<comment type="caution">
    <text evidence="2">The sequence shown here is derived from an EMBL/GenBank/DDBJ whole genome shotgun (WGS) entry which is preliminary data.</text>
</comment>
<dbReference type="Gene3D" id="3.40.50.1820">
    <property type="entry name" value="alpha/beta hydrolase"/>
    <property type="match status" value="1"/>
</dbReference>
<evidence type="ECO:0000313" key="3">
    <source>
        <dbReference type="Proteomes" id="UP001596174"/>
    </source>
</evidence>
<dbReference type="InterPro" id="IPR002925">
    <property type="entry name" value="Dienelactn_hydro"/>
</dbReference>
<dbReference type="PANTHER" id="PTHR46623:SF6">
    <property type="entry name" value="ALPHA_BETA-HYDROLASES SUPERFAMILY PROTEIN"/>
    <property type="match status" value="1"/>
</dbReference>
<dbReference type="SUPFAM" id="SSF53474">
    <property type="entry name" value="alpha/beta-Hydrolases"/>
    <property type="match status" value="1"/>
</dbReference>
<protein>
    <submittedName>
        <fullName evidence="2">Dienelactone hydrolase family protein</fullName>
        <ecNumber evidence="2">3.1.-.-</ecNumber>
    </submittedName>
</protein>
<dbReference type="RefSeq" id="WP_380583099.1">
    <property type="nucleotide sequence ID" value="NZ_JBHSQJ010000049.1"/>
</dbReference>
<dbReference type="EC" id="3.1.-.-" evidence="2"/>
<keyword evidence="2" id="KW-0378">Hydrolase</keyword>
<reference evidence="3" key="1">
    <citation type="journal article" date="2019" name="Int. J. Syst. Evol. Microbiol.">
        <title>The Global Catalogue of Microorganisms (GCM) 10K type strain sequencing project: providing services to taxonomists for standard genome sequencing and annotation.</title>
        <authorList>
            <consortium name="The Broad Institute Genomics Platform"/>
            <consortium name="The Broad Institute Genome Sequencing Center for Infectious Disease"/>
            <person name="Wu L."/>
            <person name="Ma J."/>
        </authorList>
    </citation>
    <scope>NUCLEOTIDE SEQUENCE [LARGE SCALE GENOMIC DNA]</scope>
    <source>
        <strain evidence="3">JCM 4816</strain>
    </source>
</reference>
<organism evidence="2 3">
    <name type="scientific">Streptacidiphilus monticola</name>
    <dbReference type="NCBI Taxonomy" id="2161674"/>
    <lineage>
        <taxon>Bacteria</taxon>
        <taxon>Bacillati</taxon>
        <taxon>Actinomycetota</taxon>
        <taxon>Actinomycetes</taxon>
        <taxon>Kitasatosporales</taxon>
        <taxon>Streptomycetaceae</taxon>
        <taxon>Streptacidiphilus</taxon>
    </lineage>
</organism>
<dbReference type="EMBL" id="JBHSQJ010000049">
    <property type="protein sequence ID" value="MFC5908095.1"/>
    <property type="molecule type" value="Genomic_DNA"/>
</dbReference>
<feature type="domain" description="Dienelactone hydrolase" evidence="1">
    <location>
        <begin position="4"/>
        <end position="192"/>
    </location>
</feature>
<name>A0ABW1G2B2_9ACTN</name>
<dbReference type="GO" id="GO:0016787">
    <property type="term" value="F:hydrolase activity"/>
    <property type="evidence" value="ECO:0007669"/>
    <property type="project" value="UniProtKB-KW"/>
</dbReference>
<sequence length="194" mass="19938">MAEVLLFHHAQGLTPGVVEFADTLRKAGHTVHTPDLFEGQVFGTVEAGVEHARTIGFGTVVERGRAAAAELPAGLVYAGISLGVLPAQALAQNRPGAAGALLLEACVPAEEFGGAWPAAVPVRIHGMSDDPSFAGEGDLDAARALVASAPSAAELFLYPGDSHLFTDSSLPSYDPSAAALLTERVLAFLETVTP</sequence>